<dbReference type="InterPro" id="IPR016156">
    <property type="entry name" value="FAD/NAD-linked_Rdtase_dimer_sf"/>
</dbReference>
<sequence>MATHPDRVVIVGGGLAGHTAAVTLRRSGFQGQITLVTQESAEPYDRPPLSKELLAGVATLPTLSPGLGDLGVEIQTETVAVGIRHGEILTTAGRLPFDAAILAPGLRARRLPSELGAPEALVLRTFDDAVRLRAELTPNRTILIVGAGLIGVEVATAAAAAGCRVTVVSPEFGPAMPGVPDTVLDEIRGWYDECGIRLTAGVSALETIPTGVRLSDSSVHVADLVIAAVGGSPATPWLNDSPVTLDRAGFLTADEYLRTSLPGVYAAGDAVAWRSSRYGTDMHLEHWQHAAESAQVAARNILGAAESYDPLPYFWSHQLGHSLHYVGRHDHTDTVEIRADTRSGRSVTWTRDGHPTAVLALDAPHLVRRARRTFESATRPEAGVVR</sequence>
<evidence type="ECO:0000256" key="3">
    <source>
        <dbReference type="ARBA" id="ARBA00022827"/>
    </source>
</evidence>
<dbReference type="PANTHER" id="PTHR43557:SF2">
    <property type="entry name" value="RIESKE DOMAIN-CONTAINING PROTEIN-RELATED"/>
    <property type="match status" value="1"/>
</dbReference>
<dbReference type="InterPro" id="IPR023753">
    <property type="entry name" value="FAD/NAD-binding_dom"/>
</dbReference>
<dbReference type="Gene3D" id="3.30.390.30">
    <property type="match status" value="1"/>
</dbReference>
<dbReference type="PRINTS" id="PR00368">
    <property type="entry name" value="FADPNR"/>
</dbReference>
<dbReference type="Gene3D" id="3.50.50.60">
    <property type="entry name" value="FAD/NAD(P)-binding domain"/>
    <property type="match status" value="2"/>
</dbReference>
<evidence type="ECO:0000256" key="2">
    <source>
        <dbReference type="ARBA" id="ARBA00022630"/>
    </source>
</evidence>
<dbReference type="SUPFAM" id="SSF55424">
    <property type="entry name" value="FAD/NAD-linked reductases, dimerisation (C-terminal) domain"/>
    <property type="match status" value="1"/>
</dbReference>
<dbReference type="SUPFAM" id="SSF51905">
    <property type="entry name" value="FAD/NAD(P)-binding domain"/>
    <property type="match status" value="1"/>
</dbReference>
<keyword evidence="8" id="KW-1185">Reference proteome</keyword>
<comment type="cofactor">
    <cofactor evidence="1">
        <name>FAD</name>
        <dbReference type="ChEBI" id="CHEBI:57692"/>
    </cofactor>
</comment>
<protein>
    <submittedName>
        <fullName evidence="7">FAD-dependent oxidoreductase</fullName>
    </submittedName>
</protein>
<dbReference type="Pfam" id="PF07992">
    <property type="entry name" value="Pyr_redox_2"/>
    <property type="match status" value="1"/>
</dbReference>
<keyword evidence="3" id="KW-0274">FAD</keyword>
<evidence type="ECO:0000313" key="7">
    <source>
        <dbReference type="EMBL" id="MEU1953317.1"/>
    </source>
</evidence>
<feature type="domain" description="FAD/NAD(P)-binding" evidence="5">
    <location>
        <begin position="7"/>
        <end position="294"/>
    </location>
</feature>
<dbReference type="EMBL" id="JBEYBF010000009">
    <property type="protein sequence ID" value="MEU1953317.1"/>
    <property type="molecule type" value="Genomic_DNA"/>
</dbReference>
<proteinExistence type="predicted"/>
<dbReference type="Proteomes" id="UP001550628">
    <property type="component" value="Unassembled WGS sequence"/>
</dbReference>
<dbReference type="PRINTS" id="PR00469">
    <property type="entry name" value="PNDRDTASEII"/>
</dbReference>
<evidence type="ECO:0000256" key="4">
    <source>
        <dbReference type="ARBA" id="ARBA00023002"/>
    </source>
</evidence>
<feature type="domain" description="Reductase C-terminal" evidence="6">
    <location>
        <begin position="313"/>
        <end position="383"/>
    </location>
</feature>
<evidence type="ECO:0000256" key="1">
    <source>
        <dbReference type="ARBA" id="ARBA00001974"/>
    </source>
</evidence>
<dbReference type="PANTHER" id="PTHR43557">
    <property type="entry name" value="APOPTOSIS-INDUCING FACTOR 1"/>
    <property type="match status" value="1"/>
</dbReference>
<gene>
    <name evidence="7" type="ORF">ABZ510_15750</name>
</gene>
<evidence type="ECO:0000259" key="5">
    <source>
        <dbReference type="Pfam" id="PF07992"/>
    </source>
</evidence>
<name>A0ABV2WQZ1_9NOCA</name>
<evidence type="ECO:0000259" key="6">
    <source>
        <dbReference type="Pfam" id="PF14759"/>
    </source>
</evidence>
<organism evidence="7 8">
    <name type="scientific">Nocardia rhamnosiphila</name>
    <dbReference type="NCBI Taxonomy" id="426716"/>
    <lineage>
        <taxon>Bacteria</taxon>
        <taxon>Bacillati</taxon>
        <taxon>Actinomycetota</taxon>
        <taxon>Actinomycetes</taxon>
        <taxon>Mycobacteriales</taxon>
        <taxon>Nocardiaceae</taxon>
        <taxon>Nocardia</taxon>
    </lineage>
</organism>
<dbReference type="RefSeq" id="WP_356956483.1">
    <property type="nucleotide sequence ID" value="NZ_JBEYBD010000006.1"/>
</dbReference>
<accession>A0ABV2WQZ1</accession>
<dbReference type="InterPro" id="IPR036188">
    <property type="entry name" value="FAD/NAD-bd_sf"/>
</dbReference>
<reference evidence="7 8" key="1">
    <citation type="submission" date="2024-06" db="EMBL/GenBank/DDBJ databases">
        <title>The Natural Products Discovery Center: Release of the First 8490 Sequenced Strains for Exploring Actinobacteria Biosynthetic Diversity.</title>
        <authorList>
            <person name="Kalkreuter E."/>
            <person name="Kautsar S.A."/>
            <person name="Yang D."/>
            <person name="Bader C.D."/>
            <person name="Teijaro C.N."/>
            <person name="Fluegel L."/>
            <person name="Davis C.M."/>
            <person name="Simpson J.R."/>
            <person name="Lauterbach L."/>
            <person name="Steele A.D."/>
            <person name="Gui C."/>
            <person name="Meng S."/>
            <person name="Li G."/>
            <person name="Viehrig K."/>
            <person name="Ye F."/>
            <person name="Su P."/>
            <person name="Kiefer A.F."/>
            <person name="Nichols A."/>
            <person name="Cepeda A.J."/>
            <person name="Yan W."/>
            <person name="Fan B."/>
            <person name="Jiang Y."/>
            <person name="Adhikari A."/>
            <person name="Zheng C.-J."/>
            <person name="Schuster L."/>
            <person name="Cowan T.M."/>
            <person name="Smanski M.J."/>
            <person name="Chevrette M.G."/>
            <person name="De Carvalho L.P.S."/>
            <person name="Shen B."/>
        </authorList>
    </citation>
    <scope>NUCLEOTIDE SEQUENCE [LARGE SCALE GENOMIC DNA]</scope>
    <source>
        <strain evidence="7 8">NPDC019708</strain>
    </source>
</reference>
<dbReference type="InterPro" id="IPR028202">
    <property type="entry name" value="Reductase_C"/>
</dbReference>
<evidence type="ECO:0000313" key="8">
    <source>
        <dbReference type="Proteomes" id="UP001550628"/>
    </source>
</evidence>
<keyword evidence="4" id="KW-0560">Oxidoreductase</keyword>
<keyword evidence="2" id="KW-0285">Flavoprotein</keyword>
<comment type="caution">
    <text evidence="7">The sequence shown here is derived from an EMBL/GenBank/DDBJ whole genome shotgun (WGS) entry which is preliminary data.</text>
</comment>
<dbReference type="Pfam" id="PF14759">
    <property type="entry name" value="Reductase_C"/>
    <property type="match status" value="1"/>
</dbReference>
<dbReference type="InterPro" id="IPR050446">
    <property type="entry name" value="FAD-oxidoreductase/Apoptosis"/>
</dbReference>